<dbReference type="Pfam" id="PF11259">
    <property type="entry name" value="DUF3060"/>
    <property type="match status" value="1"/>
</dbReference>
<proteinExistence type="predicted"/>
<dbReference type="Proteomes" id="UP000466607">
    <property type="component" value="Chromosome"/>
</dbReference>
<evidence type="ECO:0000313" key="2">
    <source>
        <dbReference type="EMBL" id="BBY17570.1"/>
    </source>
</evidence>
<evidence type="ECO:0000256" key="1">
    <source>
        <dbReference type="SAM" id="SignalP"/>
    </source>
</evidence>
<protein>
    <recommendedName>
        <fullName evidence="4">DUF3060 domain-containing protein</fullName>
    </recommendedName>
</protein>
<evidence type="ECO:0008006" key="4">
    <source>
        <dbReference type="Google" id="ProtNLM"/>
    </source>
</evidence>
<feature type="chain" id="PRO_5042265295" description="DUF3060 domain-containing protein" evidence="1">
    <location>
        <begin position="31"/>
        <end position="125"/>
    </location>
</feature>
<organism evidence="2 3">
    <name type="scientific">Mycolicibacterium litorale</name>
    <dbReference type="NCBI Taxonomy" id="758802"/>
    <lineage>
        <taxon>Bacteria</taxon>
        <taxon>Bacillati</taxon>
        <taxon>Actinomycetota</taxon>
        <taxon>Actinomycetes</taxon>
        <taxon>Mycobacteriales</taxon>
        <taxon>Mycobacteriaceae</taxon>
        <taxon>Mycolicibacterium</taxon>
    </lineage>
</organism>
<accession>A0AAD1ILL7</accession>
<keyword evidence="3" id="KW-1185">Reference proteome</keyword>
<feature type="signal peptide" evidence="1">
    <location>
        <begin position="1"/>
        <end position="30"/>
    </location>
</feature>
<dbReference type="AlphaFoldDB" id="A0AAD1ILL7"/>
<evidence type="ECO:0000313" key="3">
    <source>
        <dbReference type="Proteomes" id="UP000466607"/>
    </source>
</evidence>
<name>A0AAD1ILL7_9MYCO</name>
<reference evidence="2 3" key="1">
    <citation type="journal article" date="2019" name="Emerg. Microbes Infect.">
        <title>Comprehensive subspecies identification of 175 nontuberculous mycobacteria species based on 7547 genomic profiles.</title>
        <authorList>
            <person name="Matsumoto Y."/>
            <person name="Kinjo T."/>
            <person name="Motooka D."/>
            <person name="Nabeya D."/>
            <person name="Jung N."/>
            <person name="Uechi K."/>
            <person name="Horii T."/>
            <person name="Iida T."/>
            <person name="Fujita J."/>
            <person name="Nakamura S."/>
        </authorList>
    </citation>
    <scope>NUCLEOTIDE SEQUENCE [LARGE SCALE GENOMIC DNA]</scope>
    <source>
        <strain evidence="2 3">JCM 17423</strain>
    </source>
</reference>
<keyword evidence="1" id="KW-0732">Signal</keyword>
<dbReference type="InterPro" id="IPR021417">
    <property type="entry name" value="DUF3060"/>
</dbReference>
<sequence>MRSIATTRCAAMGAAALFVAAAVSAPSAHAVNGDTHITGTGVQQTIDCRNATLHVNGNNNQVFALGSCWAVTMQGSGNIVVADNVVNDITVYGWDQTVMYKNGNPFVWDRGRELGMTNRINRVPA</sequence>
<gene>
    <name evidence="2" type="ORF">MLIT_31620</name>
</gene>
<dbReference type="EMBL" id="AP022586">
    <property type="protein sequence ID" value="BBY17570.1"/>
    <property type="molecule type" value="Genomic_DNA"/>
</dbReference>